<evidence type="ECO:0000313" key="3">
    <source>
        <dbReference type="EMBL" id="MBA2933704.1"/>
    </source>
</evidence>
<reference evidence="3 4" key="1">
    <citation type="submission" date="2020-07" db="EMBL/GenBank/DDBJ databases">
        <authorList>
            <person name="Sun Q."/>
        </authorList>
    </citation>
    <scope>NUCLEOTIDE SEQUENCE [LARGE SCALE GENOMIC DNA]</scope>
    <source>
        <strain evidence="3 4">CGMCC 1.13654</strain>
    </source>
</reference>
<dbReference type="InterPro" id="IPR050523">
    <property type="entry name" value="AKR_Detox_Biosynth"/>
</dbReference>
<dbReference type="AlphaFoldDB" id="A0A838L3E3"/>
<dbReference type="InterPro" id="IPR036812">
    <property type="entry name" value="NAD(P)_OxRdtase_dom_sf"/>
</dbReference>
<dbReference type="Pfam" id="PF00248">
    <property type="entry name" value="Aldo_ket_red"/>
    <property type="match status" value="1"/>
</dbReference>
<protein>
    <submittedName>
        <fullName evidence="3">Aldo/keto reductase</fullName>
    </submittedName>
</protein>
<dbReference type="FunFam" id="3.20.20.100:FF:000004">
    <property type="entry name" value="Oxidoreductase, aldo/keto reductase"/>
    <property type="match status" value="1"/>
</dbReference>
<feature type="domain" description="NADP-dependent oxidoreductase" evidence="2">
    <location>
        <begin position="22"/>
        <end position="318"/>
    </location>
</feature>
<dbReference type="GO" id="GO:0016491">
    <property type="term" value="F:oxidoreductase activity"/>
    <property type="evidence" value="ECO:0007669"/>
    <property type="project" value="UniProtKB-KW"/>
</dbReference>
<evidence type="ECO:0000259" key="2">
    <source>
        <dbReference type="Pfam" id="PF00248"/>
    </source>
</evidence>
<keyword evidence="4" id="KW-1185">Reference proteome</keyword>
<comment type="caution">
    <text evidence="3">The sequence shown here is derived from an EMBL/GenBank/DDBJ whole genome shotgun (WGS) entry which is preliminary data.</text>
</comment>
<sequence>MTTPLSLETYRLLGRSGLRVSPLALGSMTFGEEWGAEEQESRRIFDAYVDRGGNFIDTAGFYADGRSEELTGKFAESKREQLVLATKYSLVRGVGDPNSAGNGRRNMMRTVETSLRRLRTDRIDLFFLHVWDDTTPADEILRAFDDLVTQGKILYLGISDTPAWQIARLQTMAELRGWTQLAGLQVEYNLIERTAERELIPAAQSLGIGVLPWSPLASGRLSGKYASGASPDEAGGRGAMLVAGGRITERATAIADVVKAVADEIGVTSAQVAIAWTLANPAVVSPQIGARTQRQLEDNLGALDVKLEPEHLARLAEASRFDLGFPHDFLSAPLIRQALTAGRTIQLRRC</sequence>
<gene>
    <name evidence="3" type="ORF">HZF05_06285</name>
</gene>
<proteinExistence type="predicted"/>
<dbReference type="InterPro" id="IPR023210">
    <property type="entry name" value="NADP_OxRdtase_dom"/>
</dbReference>
<keyword evidence="1" id="KW-0560">Oxidoreductase</keyword>
<name>A0A838L3E3_9SPHN</name>
<evidence type="ECO:0000313" key="4">
    <source>
        <dbReference type="Proteomes" id="UP000570166"/>
    </source>
</evidence>
<organism evidence="3 4">
    <name type="scientific">Sphingomonas chungangi</name>
    <dbReference type="NCBI Taxonomy" id="2683589"/>
    <lineage>
        <taxon>Bacteria</taxon>
        <taxon>Pseudomonadati</taxon>
        <taxon>Pseudomonadota</taxon>
        <taxon>Alphaproteobacteria</taxon>
        <taxon>Sphingomonadales</taxon>
        <taxon>Sphingomonadaceae</taxon>
        <taxon>Sphingomonas</taxon>
    </lineage>
</organism>
<dbReference type="RefSeq" id="WP_160363509.1">
    <property type="nucleotide sequence ID" value="NZ_JACEIB010000003.1"/>
</dbReference>
<dbReference type="Gene3D" id="3.20.20.100">
    <property type="entry name" value="NADP-dependent oxidoreductase domain"/>
    <property type="match status" value="1"/>
</dbReference>
<dbReference type="CDD" id="cd19080">
    <property type="entry name" value="AKR_AKR9A_9B"/>
    <property type="match status" value="1"/>
</dbReference>
<accession>A0A838L3E3</accession>
<dbReference type="GO" id="GO:0005829">
    <property type="term" value="C:cytosol"/>
    <property type="evidence" value="ECO:0007669"/>
    <property type="project" value="TreeGrafter"/>
</dbReference>
<evidence type="ECO:0000256" key="1">
    <source>
        <dbReference type="ARBA" id="ARBA00023002"/>
    </source>
</evidence>
<dbReference type="PANTHER" id="PTHR43364:SF4">
    <property type="entry name" value="NAD(P)-LINKED OXIDOREDUCTASE SUPERFAMILY PROTEIN"/>
    <property type="match status" value="1"/>
</dbReference>
<dbReference type="SUPFAM" id="SSF51430">
    <property type="entry name" value="NAD(P)-linked oxidoreductase"/>
    <property type="match status" value="1"/>
</dbReference>
<dbReference type="Proteomes" id="UP000570166">
    <property type="component" value="Unassembled WGS sequence"/>
</dbReference>
<dbReference type="PANTHER" id="PTHR43364">
    <property type="entry name" value="NADH-SPECIFIC METHYLGLYOXAL REDUCTASE-RELATED"/>
    <property type="match status" value="1"/>
</dbReference>
<dbReference type="EMBL" id="JACEIB010000003">
    <property type="protein sequence ID" value="MBA2933704.1"/>
    <property type="molecule type" value="Genomic_DNA"/>
</dbReference>